<sequence>MSQEVYTGNLLQNMHRDKKIVMAGSVSTGVLLTWRVWFKVLKPPHSRIDQCRGPSGNGNGAAGETSTFRRSVLVDVADDLLTHMSWKYQKLSDPPAGSLQIASLTCRCERCERYEREPALAEREQLSTPEAVPASTERRARERETPQRGSFRLLKI</sequence>
<proteinExistence type="predicted"/>
<feature type="transmembrane region" description="Helical" evidence="2">
    <location>
        <begin position="20"/>
        <end position="38"/>
    </location>
</feature>
<dbReference type="AlphaFoldDB" id="A0A556U1N5"/>
<name>A0A556U1N5_BAGYA</name>
<reference evidence="3 4" key="1">
    <citation type="journal article" date="2019" name="Genome Biol. Evol.">
        <title>Whole-Genome Sequencing of the Giant Devil Catfish, Bagarius yarrelli.</title>
        <authorList>
            <person name="Jiang W."/>
            <person name="Lv Y."/>
            <person name="Cheng L."/>
            <person name="Yang K."/>
            <person name="Chao B."/>
            <person name="Wang X."/>
            <person name="Li Y."/>
            <person name="Pan X."/>
            <person name="You X."/>
            <person name="Zhang Y."/>
            <person name="Yang J."/>
            <person name="Li J."/>
            <person name="Zhang X."/>
            <person name="Liu S."/>
            <person name="Sun C."/>
            <person name="Yang J."/>
            <person name="Shi Q."/>
        </authorList>
    </citation>
    <scope>NUCLEOTIDE SEQUENCE [LARGE SCALE GENOMIC DNA]</scope>
    <source>
        <strain evidence="3">JWS20170419001</strain>
        <tissue evidence="3">Muscle</tissue>
    </source>
</reference>
<evidence type="ECO:0000256" key="2">
    <source>
        <dbReference type="SAM" id="Phobius"/>
    </source>
</evidence>
<organism evidence="3 4">
    <name type="scientific">Bagarius yarrelli</name>
    <name type="common">Goonch</name>
    <name type="synonym">Bagrus yarrelli</name>
    <dbReference type="NCBI Taxonomy" id="175774"/>
    <lineage>
        <taxon>Eukaryota</taxon>
        <taxon>Metazoa</taxon>
        <taxon>Chordata</taxon>
        <taxon>Craniata</taxon>
        <taxon>Vertebrata</taxon>
        <taxon>Euteleostomi</taxon>
        <taxon>Actinopterygii</taxon>
        <taxon>Neopterygii</taxon>
        <taxon>Teleostei</taxon>
        <taxon>Ostariophysi</taxon>
        <taxon>Siluriformes</taxon>
        <taxon>Sisoridae</taxon>
        <taxon>Sisorinae</taxon>
        <taxon>Bagarius</taxon>
    </lineage>
</organism>
<keyword evidence="2" id="KW-0812">Transmembrane</keyword>
<keyword evidence="2" id="KW-0472">Membrane</keyword>
<keyword evidence="2" id="KW-1133">Transmembrane helix</keyword>
<protein>
    <submittedName>
        <fullName evidence="3">Uncharacterized protein</fullName>
    </submittedName>
</protein>
<evidence type="ECO:0000256" key="1">
    <source>
        <dbReference type="SAM" id="MobiDB-lite"/>
    </source>
</evidence>
<accession>A0A556U1N5</accession>
<evidence type="ECO:0000313" key="4">
    <source>
        <dbReference type="Proteomes" id="UP000319801"/>
    </source>
</evidence>
<comment type="caution">
    <text evidence="3">The sequence shown here is derived from an EMBL/GenBank/DDBJ whole genome shotgun (WGS) entry which is preliminary data.</text>
</comment>
<keyword evidence="4" id="KW-1185">Reference proteome</keyword>
<dbReference type="EMBL" id="VCAZ01000037">
    <property type="protein sequence ID" value="TSL82621.1"/>
    <property type="molecule type" value="Genomic_DNA"/>
</dbReference>
<evidence type="ECO:0000313" key="3">
    <source>
        <dbReference type="EMBL" id="TSL82621.1"/>
    </source>
</evidence>
<gene>
    <name evidence="3" type="ORF">Baya_6720</name>
</gene>
<dbReference type="Proteomes" id="UP000319801">
    <property type="component" value="Unassembled WGS sequence"/>
</dbReference>
<feature type="compositionally biased region" description="Basic and acidic residues" evidence="1">
    <location>
        <begin position="136"/>
        <end position="146"/>
    </location>
</feature>
<feature type="region of interest" description="Disordered" evidence="1">
    <location>
        <begin position="118"/>
        <end position="156"/>
    </location>
</feature>